<evidence type="ECO:0000313" key="1">
    <source>
        <dbReference type="EMBL" id="KIX13269.1"/>
    </source>
</evidence>
<sequence>MALLAHLTSTRIIRPNRSGEACELLLQDHLLVLQRPGLSAGGFGVAVA</sequence>
<gene>
    <name evidence="1" type="ORF">X474_14860</name>
</gene>
<organism evidence="1 2">
    <name type="scientific">Dethiosulfatarculus sandiegensis</name>
    <dbReference type="NCBI Taxonomy" id="1429043"/>
    <lineage>
        <taxon>Bacteria</taxon>
        <taxon>Pseudomonadati</taxon>
        <taxon>Thermodesulfobacteriota</taxon>
        <taxon>Desulfarculia</taxon>
        <taxon>Desulfarculales</taxon>
        <taxon>Desulfarculaceae</taxon>
        <taxon>Dethiosulfatarculus</taxon>
    </lineage>
</organism>
<evidence type="ECO:0000313" key="2">
    <source>
        <dbReference type="Proteomes" id="UP000032233"/>
    </source>
</evidence>
<protein>
    <submittedName>
        <fullName evidence="1">Uncharacterized protein</fullName>
    </submittedName>
</protein>
<reference evidence="1 2" key="1">
    <citation type="submission" date="2013-11" db="EMBL/GenBank/DDBJ databases">
        <title>Metagenomic analysis of a methanogenic consortium involved in long chain n-alkane degradation.</title>
        <authorList>
            <person name="Davidova I.A."/>
            <person name="Callaghan A.V."/>
            <person name="Wawrik B."/>
            <person name="Pruitt S."/>
            <person name="Marks C."/>
            <person name="Duncan K.E."/>
            <person name="Suflita J.M."/>
        </authorList>
    </citation>
    <scope>NUCLEOTIDE SEQUENCE [LARGE SCALE GENOMIC DNA]</scope>
    <source>
        <strain evidence="1 2">SPR</strain>
    </source>
</reference>
<accession>A0A0D2J568</accession>
<dbReference type="AlphaFoldDB" id="A0A0D2J568"/>
<name>A0A0D2J568_9BACT</name>
<keyword evidence="2" id="KW-1185">Reference proteome</keyword>
<dbReference type="STRING" id="1429043.X474_14860"/>
<proteinExistence type="predicted"/>
<dbReference type="InParanoid" id="A0A0D2J568"/>
<comment type="caution">
    <text evidence="1">The sequence shown here is derived from an EMBL/GenBank/DDBJ whole genome shotgun (WGS) entry which is preliminary data.</text>
</comment>
<dbReference type="EMBL" id="AZAC01000017">
    <property type="protein sequence ID" value="KIX13269.1"/>
    <property type="molecule type" value="Genomic_DNA"/>
</dbReference>
<dbReference type="Proteomes" id="UP000032233">
    <property type="component" value="Unassembled WGS sequence"/>
</dbReference>